<dbReference type="PANTHER" id="PTHR39083">
    <property type="entry name" value="CYCLIC DI-GMP-BINDING PROTEIN"/>
    <property type="match status" value="1"/>
</dbReference>
<keyword evidence="2" id="KW-1003">Cell membrane</keyword>
<dbReference type="EMBL" id="JACIDE010000008">
    <property type="protein sequence ID" value="MBB4073801.1"/>
    <property type="molecule type" value="Genomic_DNA"/>
</dbReference>
<evidence type="ECO:0000313" key="8">
    <source>
        <dbReference type="EMBL" id="MBB4073801.1"/>
    </source>
</evidence>
<gene>
    <name evidence="8" type="ORF">GGR02_001563</name>
</gene>
<keyword evidence="3 6" id="KW-0812">Transmembrane</keyword>
<protein>
    <recommendedName>
        <fullName evidence="10">Cellulose synthase</fullName>
    </recommendedName>
</protein>
<dbReference type="RefSeq" id="WP_183184126.1">
    <property type="nucleotide sequence ID" value="NZ_BMNP01000006.1"/>
</dbReference>
<evidence type="ECO:0000256" key="3">
    <source>
        <dbReference type="ARBA" id="ARBA00022692"/>
    </source>
</evidence>
<evidence type="ECO:0008006" key="10">
    <source>
        <dbReference type="Google" id="ProtNLM"/>
    </source>
</evidence>
<reference evidence="8 9" key="1">
    <citation type="submission" date="2020-08" db="EMBL/GenBank/DDBJ databases">
        <title>Genomic Encyclopedia of Type Strains, Phase IV (KMG-IV): sequencing the most valuable type-strain genomes for metagenomic binning, comparative biology and taxonomic classification.</title>
        <authorList>
            <person name="Goeker M."/>
        </authorList>
    </citation>
    <scope>NUCLEOTIDE SEQUENCE [LARGE SCALE GENOMIC DNA]</scope>
    <source>
        <strain evidence="8 9">DSM 17075</strain>
    </source>
</reference>
<evidence type="ECO:0000256" key="4">
    <source>
        <dbReference type="ARBA" id="ARBA00022989"/>
    </source>
</evidence>
<dbReference type="GO" id="GO:0005886">
    <property type="term" value="C:plasma membrane"/>
    <property type="evidence" value="ECO:0007669"/>
    <property type="project" value="UniProtKB-SubCell"/>
</dbReference>
<evidence type="ECO:0000256" key="2">
    <source>
        <dbReference type="ARBA" id="ARBA00022475"/>
    </source>
</evidence>
<name>A0A840DKJ4_9BACL</name>
<feature type="signal peptide" evidence="7">
    <location>
        <begin position="1"/>
        <end position="27"/>
    </location>
</feature>
<evidence type="ECO:0000256" key="7">
    <source>
        <dbReference type="SAM" id="SignalP"/>
    </source>
</evidence>
<feature type="transmembrane region" description="Helical" evidence="6">
    <location>
        <begin position="702"/>
        <end position="720"/>
    </location>
</feature>
<dbReference type="Gene3D" id="2.60.120.260">
    <property type="entry name" value="Galactose-binding domain-like"/>
    <property type="match status" value="2"/>
</dbReference>
<comment type="subcellular location">
    <subcellularLocation>
        <location evidence="1">Cell membrane</location>
        <topology evidence="1">Single-pass membrane protein</topology>
    </subcellularLocation>
</comment>
<dbReference type="GO" id="GO:0006011">
    <property type="term" value="P:UDP-alpha-D-glucose metabolic process"/>
    <property type="evidence" value="ECO:0007669"/>
    <property type="project" value="InterPro"/>
</dbReference>
<dbReference type="AlphaFoldDB" id="A0A840DKJ4"/>
<feature type="chain" id="PRO_5032615768" description="Cellulose synthase" evidence="7">
    <location>
        <begin position="28"/>
        <end position="727"/>
    </location>
</feature>
<evidence type="ECO:0000256" key="1">
    <source>
        <dbReference type="ARBA" id="ARBA00004162"/>
    </source>
</evidence>
<evidence type="ECO:0000256" key="5">
    <source>
        <dbReference type="ARBA" id="ARBA00023136"/>
    </source>
</evidence>
<evidence type="ECO:0000256" key="6">
    <source>
        <dbReference type="SAM" id="Phobius"/>
    </source>
</evidence>
<comment type="caution">
    <text evidence="8">The sequence shown here is derived from an EMBL/GenBank/DDBJ whole genome shotgun (WGS) entry which is preliminary data.</text>
</comment>
<sequence>MNGTFRVWVLSTAFLLALFMFCVNARAAVHDSVLSHHFLYKPVVLDPNDSTKKEFYTTIEFFSHSTMKSVPTLIVDYEVSSLNHSLTGVTVLVDDIPVYTIPASPADTGGNLERKAVIPLRHLETGKRIHSLQFVAGTGKKRNVCEKKGENEWIVIQPSSRIEITYEDRANVEPTLTNFPWSLRQPHASPIVLVYPDKHTKEDDTFLIQTISFLAKKLSLSPGDLHIVQENEFWEKPYGEAVLFVGLLPHFQEETIKQFSHVKKDLQQGEASLVVTRSFIRPQQYFYMLAAGGYDGVVNANKQLNRNAFLNALKGNETFMDTQLLKNTSPQDQIVKTSVPISEIGYPDGLYAKNVQEQTTLSFRLRLQPGMVLEEGSRVVIYYSYNDTFDEKRSTLTASINGIPVETVLLAKGGGEKSSVSLKIPSTEWTKESITVDLTFSFKEGKETCDGIARKDGWAKILPNTHFELSIEKRAETNFNHFPYPLVKNFAWNNLQFVLPVEARSFHYEQVANMIVKLAKFITHDDTGLSLVRENEVTDDDLKGKNHIFYDVSFANNERMRAIEKTFPIAPNSIRSKWELRGQNQFHLMDTLTNKNAVIMQMVKSPFQSSKFFLAIHATNPLLMEQSYELVDSESWREEIISLLRKMKITTKRTFPINVLMYTDRKERIGESIVASNQKQPSLMTQAKQVTTSLFHMDVLRIFLQSLLFIVTVILFMMIWSGRKRRD</sequence>
<dbReference type="Proteomes" id="UP000559598">
    <property type="component" value="Unassembled WGS sequence"/>
</dbReference>
<accession>A0A840DKJ4</accession>
<keyword evidence="9" id="KW-1185">Reference proteome</keyword>
<keyword evidence="7" id="KW-0732">Signal</keyword>
<evidence type="ECO:0000313" key="9">
    <source>
        <dbReference type="Proteomes" id="UP000559598"/>
    </source>
</evidence>
<proteinExistence type="predicted"/>
<dbReference type="Pfam" id="PF03170">
    <property type="entry name" value="BcsB"/>
    <property type="match status" value="1"/>
</dbReference>
<organism evidence="8 9">
    <name type="scientific">Anoxybacteroides voinovskiense</name>
    <dbReference type="NCBI Taxonomy" id="230470"/>
    <lineage>
        <taxon>Bacteria</taxon>
        <taxon>Bacillati</taxon>
        <taxon>Bacillota</taxon>
        <taxon>Bacilli</taxon>
        <taxon>Bacillales</taxon>
        <taxon>Anoxybacillaceae</taxon>
        <taxon>Anoxybacteroides</taxon>
    </lineage>
</organism>
<keyword evidence="5 6" id="KW-0472">Membrane</keyword>
<dbReference type="InterPro" id="IPR018513">
    <property type="entry name" value="Cell_synthase_bac"/>
</dbReference>
<dbReference type="PANTHER" id="PTHR39083:SF1">
    <property type="entry name" value="CYCLIC DI-GMP-BINDING PROTEIN"/>
    <property type="match status" value="1"/>
</dbReference>
<keyword evidence="4 6" id="KW-1133">Transmembrane helix</keyword>